<dbReference type="InterPro" id="IPR001709">
    <property type="entry name" value="Flavoprot_Pyr_Nucl_cyt_Rdtase"/>
</dbReference>
<dbReference type="GO" id="GO:0020037">
    <property type="term" value="F:heme binding"/>
    <property type="evidence" value="ECO:0007669"/>
    <property type="project" value="InterPro"/>
</dbReference>
<evidence type="ECO:0000256" key="1">
    <source>
        <dbReference type="ARBA" id="ARBA00001970"/>
    </source>
</evidence>
<dbReference type="PANTHER" id="PTHR47354:SF5">
    <property type="entry name" value="PROTEIN RFBI"/>
    <property type="match status" value="1"/>
</dbReference>
<gene>
    <name evidence="15" type="ORF">B0I33_111208</name>
</gene>
<keyword evidence="11" id="KW-0349">Heme</keyword>
<dbReference type="EC" id="1.14.12.17" evidence="4"/>
<evidence type="ECO:0000256" key="11">
    <source>
        <dbReference type="RuleBase" id="RU000356"/>
    </source>
</evidence>
<evidence type="ECO:0000256" key="7">
    <source>
        <dbReference type="ARBA" id="ARBA00023014"/>
    </source>
</evidence>
<dbReference type="InterPro" id="IPR050415">
    <property type="entry name" value="MRET"/>
</dbReference>
<dbReference type="GO" id="GO:0008941">
    <property type="term" value="F:nitric oxide dioxygenase NAD(P)H activity"/>
    <property type="evidence" value="ECO:0007669"/>
    <property type="project" value="UniProtKB-EC"/>
</dbReference>
<dbReference type="SUPFAM" id="SSF46458">
    <property type="entry name" value="Globin-like"/>
    <property type="match status" value="1"/>
</dbReference>
<keyword evidence="6" id="KW-0521">NADP</keyword>
<protein>
    <recommendedName>
        <fullName evidence="4">nitric oxide dioxygenase</fullName>
        <ecNumber evidence="4">1.14.12.17</ecNumber>
    </recommendedName>
</protein>
<feature type="domain" description="FAD-binding FR-type" evidence="14">
    <location>
        <begin position="138"/>
        <end position="238"/>
    </location>
</feature>
<sequence>MDIPRLRASWNAVASYGGQVPLFFYSTLFLLHPRTREMFPAAMAGQRDKLFTALGHIVAHVDDLENAVPFLQQLGRDHRKFSVAPEHYPAVGQALLATLQHFLGDGWTRELAADWTEAYGLVSQVMNEAAESAATSSPPWWDAEVVAHERRSLDVAVLTVRTATPMPYVPGQSIAVETQLRPRLWRYYSPANAPRPDGRIELHVRLVDGGPVSSALVQAVQVGEVLRLGAPVGHSLTLDHKQDVVFLAGGTGFAPFKALLEQIAEEGLQRRVQLFVGARTAREFYDAEAIRGFERTLPGLRVVPVASDDPGFRGERGRLVDVALRYGPWPEEEVYVCGSPEMVSGTCDALRATGIGPERVHREEFTSYAGTAPELTGSGTADEDHRG</sequence>
<dbReference type="InterPro" id="IPR000971">
    <property type="entry name" value="Globin"/>
</dbReference>
<dbReference type="Gene3D" id="3.40.50.80">
    <property type="entry name" value="Nucleotide-binding domain of ferredoxin-NADP reductase (FNR) module"/>
    <property type="match status" value="1"/>
</dbReference>
<dbReference type="SUPFAM" id="SSF63380">
    <property type="entry name" value="Riboflavin synthase domain-like"/>
    <property type="match status" value="1"/>
</dbReference>
<evidence type="ECO:0000256" key="5">
    <source>
        <dbReference type="ARBA" id="ARBA00022714"/>
    </source>
</evidence>
<keyword evidence="8" id="KW-0520">NAD</keyword>
<comment type="similarity">
    <text evidence="3">In the C-terminal section; belongs to the flavoprotein pyridine nucleotide cytochrome reductase family.</text>
</comment>
<dbReference type="GO" id="GO:0019825">
    <property type="term" value="F:oxygen binding"/>
    <property type="evidence" value="ECO:0007669"/>
    <property type="project" value="InterPro"/>
</dbReference>
<dbReference type="PRINTS" id="PR00410">
    <property type="entry name" value="PHEHYDRXLASE"/>
</dbReference>
<comment type="cofactor">
    <cofactor evidence="2">
        <name>FAD</name>
        <dbReference type="ChEBI" id="CHEBI:57692"/>
    </cofactor>
</comment>
<dbReference type="CDD" id="cd06187">
    <property type="entry name" value="O2ase_reductase_like"/>
    <property type="match status" value="1"/>
</dbReference>
<evidence type="ECO:0000256" key="10">
    <source>
        <dbReference type="ARBA" id="ARBA00049433"/>
    </source>
</evidence>
<keyword evidence="11" id="KW-0813">Transport</keyword>
<keyword evidence="11" id="KW-0479">Metal-binding</keyword>
<dbReference type="Gene3D" id="2.40.30.10">
    <property type="entry name" value="Translation factors"/>
    <property type="match status" value="1"/>
</dbReference>
<evidence type="ECO:0000256" key="6">
    <source>
        <dbReference type="ARBA" id="ARBA00022857"/>
    </source>
</evidence>
<dbReference type="PROSITE" id="PS01033">
    <property type="entry name" value="GLOBIN"/>
    <property type="match status" value="1"/>
</dbReference>
<dbReference type="GO" id="GO:0051537">
    <property type="term" value="F:2 iron, 2 sulfur cluster binding"/>
    <property type="evidence" value="ECO:0007669"/>
    <property type="project" value="UniProtKB-KW"/>
</dbReference>
<comment type="similarity">
    <text evidence="11">Belongs to the globin family.</text>
</comment>
<dbReference type="Gene3D" id="1.10.490.10">
    <property type="entry name" value="Globins"/>
    <property type="match status" value="1"/>
</dbReference>
<comment type="caution">
    <text evidence="15">The sequence shown here is derived from an EMBL/GenBank/DDBJ whole genome shotgun (WGS) entry which is preliminary data.</text>
</comment>
<feature type="domain" description="Globin" evidence="13">
    <location>
        <begin position="1"/>
        <end position="131"/>
    </location>
</feature>
<reference evidence="15 16" key="1">
    <citation type="submission" date="2018-03" db="EMBL/GenBank/DDBJ databases">
        <title>Genomic Encyclopedia of Type Strains, Phase III (KMG-III): the genomes of soil and plant-associated and newly described type strains.</title>
        <authorList>
            <person name="Whitman W."/>
        </authorList>
    </citation>
    <scope>NUCLEOTIDE SEQUENCE [LARGE SCALE GENOMIC DNA]</scope>
    <source>
        <strain evidence="15 16">CGMCC 4.7125</strain>
    </source>
</reference>
<evidence type="ECO:0000256" key="4">
    <source>
        <dbReference type="ARBA" id="ARBA00012229"/>
    </source>
</evidence>
<keyword evidence="16" id="KW-1185">Reference proteome</keyword>
<dbReference type="PRINTS" id="PR00371">
    <property type="entry name" value="FPNCR"/>
</dbReference>
<keyword evidence="5" id="KW-0001">2Fe-2S</keyword>
<dbReference type="AlphaFoldDB" id="A0A2T0LNC7"/>
<evidence type="ECO:0000313" key="15">
    <source>
        <dbReference type="EMBL" id="PRX44694.1"/>
    </source>
</evidence>
<dbReference type="EMBL" id="PVNH01000011">
    <property type="protein sequence ID" value="PRX44694.1"/>
    <property type="molecule type" value="Genomic_DNA"/>
</dbReference>
<comment type="catalytic activity">
    <reaction evidence="9">
        <text>2 nitric oxide + NADH + 2 O2 = 2 nitrate + NAD(+) + H(+)</text>
        <dbReference type="Rhea" id="RHEA:19469"/>
        <dbReference type="ChEBI" id="CHEBI:15378"/>
        <dbReference type="ChEBI" id="CHEBI:15379"/>
        <dbReference type="ChEBI" id="CHEBI:16480"/>
        <dbReference type="ChEBI" id="CHEBI:17632"/>
        <dbReference type="ChEBI" id="CHEBI:57540"/>
        <dbReference type="ChEBI" id="CHEBI:57945"/>
        <dbReference type="EC" id="1.14.12.17"/>
    </reaction>
</comment>
<dbReference type="InterPro" id="IPR039261">
    <property type="entry name" value="FNR_nucleotide-bd"/>
</dbReference>
<evidence type="ECO:0000256" key="12">
    <source>
        <dbReference type="SAM" id="MobiDB-lite"/>
    </source>
</evidence>
<dbReference type="PANTHER" id="PTHR47354">
    <property type="entry name" value="NADH OXIDOREDUCTASE HCR"/>
    <property type="match status" value="1"/>
</dbReference>
<dbReference type="SUPFAM" id="SSF52343">
    <property type="entry name" value="Ferredoxin reductase-like, C-terminal NADP-linked domain"/>
    <property type="match status" value="1"/>
</dbReference>
<dbReference type="Pfam" id="PF00970">
    <property type="entry name" value="FAD_binding_6"/>
    <property type="match status" value="1"/>
</dbReference>
<organism evidence="15 16">
    <name type="scientific">Prauserella shujinwangii</name>
    <dbReference type="NCBI Taxonomy" id="1453103"/>
    <lineage>
        <taxon>Bacteria</taxon>
        <taxon>Bacillati</taxon>
        <taxon>Actinomycetota</taxon>
        <taxon>Actinomycetes</taxon>
        <taxon>Pseudonocardiales</taxon>
        <taxon>Pseudonocardiaceae</taxon>
        <taxon>Prauserella</taxon>
    </lineage>
</organism>
<feature type="region of interest" description="Disordered" evidence="12">
    <location>
        <begin position="366"/>
        <end position="387"/>
    </location>
</feature>
<dbReference type="Pfam" id="PF00175">
    <property type="entry name" value="NAD_binding_1"/>
    <property type="match status" value="1"/>
</dbReference>
<dbReference type="InterPro" id="IPR017938">
    <property type="entry name" value="Riboflavin_synthase-like_b-brl"/>
</dbReference>
<dbReference type="CDD" id="cd19753">
    <property type="entry name" value="Mb-like_oxidoreductase"/>
    <property type="match status" value="1"/>
</dbReference>
<dbReference type="InterPro" id="IPR017927">
    <property type="entry name" value="FAD-bd_FR_type"/>
</dbReference>
<dbReference type="Pfam" id="PF00042">
    <property type="entry name" value="Globin"/>
    <property type="match status" value="1"/>
</dbReference>
<evidence type="ECO:0000256" key="3">
    <source>
        <dbReference type="ARBA" id="ARBA00006401"/>
    </source>
</evidence>
<proteinExistence type="inferred from homology"/>
<dbReference type="InterPro" id="IPR008333">
    <property type="entry name" value="Cbr1-like_FAD-bd_dom"/>
</dbReference>
<comment type="catalytic activity">
    <reaction evidence="10">
        <text>2 nitric oxide + NADPH + 2 O2 = 2 nitrate + NADP(+) + H(+)</text>
        <dbReference type="Rhea" id="RHEA:19465"/>
        <dbReference type="ChEBI" id="CHEBI:15378"/>
        <dbReference type="ChEBI" id="CHEBI:15379"/>
        <dbReference type="ChEBI" id="CHEBI:16480"/>
        <dbReference type="ChEBI" id="CHEBI:17632"/>
        <dbReference type="ChEBI" id="CHEBI:57783"/>
        <dbReference type="ChEBI" id="CHEBI:58349"/>
        <dbReference type="EC" id="1.14.12.17"/>
    </reaction>
</comment>
<comment type="cofactor">
    <cofactor evidence="1">
        <name>heme b</name>
        <dbReference type="ChEBI" id="CHEBI:60344"/>
    </cofactor>
</comment>
<evidence type="ECO:0000259" key="14">
    <source>
        <dbReference type="PROSITE" id="PS51384"/>
    </source>
</evidence>
<dbReference type="Proteomes" id="UP000238362">
    <property type="component" value="Unassembled WGS sequence"/>
</dbReference>
<name>A0A2T0LNC7_9PSEU</name>
<evidence type="ECO:0000313" key="16">
    <source>
        <dbReference type="Proteomes" id="UP000238362"/>
    </source>
</evidence>
<dbReference type="PROSITE" id="PS51384">
    <property type="entry name" value="FAD_FR"/>
    <property type="match status" value="1"/>
</dbReference>
<dbReference type="OrthoDB" id="3213438at2"/>
<dbReference type="RefSeq" id="WP_106181346.1">
    <property type="nucleotide sequence ID" value="NZ_PVNH01000011.1"/>
</dbReference>
<evidence type="ECO:0000256" key="9">
    <source>
        <dbReference type="ARBA" id="ARBA00048649"/>
    </source>
</evidence>
<evidence type="ECO:0000259" key="13">
    <source>
        <dbReference type="PROSITE" id="PS01033"/>
    </source>
</evidence>
<dbReference type="GO" id="GO:0005344">
    <property type="term" value="F:oxygen carrier activity"/>
    <property type="evidence" value="ECO:0007669"/>
    <property type="project" value="UniProtKB-KW"/>
</dbReference>
<keyword evidence="11" id="KW-0408">Iron</keyword>
<evidence type="ECO:0000256" key="2">
    <source>
        <dbReference type="ARBA" id="ARBA00001974"/>
    </source>
</evidence>
<keyword evidence="7" id="KW-0411">Iron-sulfur</keyword>
<evidence type="ECO:0000256" key="8">
    <source>
        <dbReference type="ARBA" id="ARBA00023027"/>
    </source>
</evidence>
<keyword evidence="11" id="KW-0561">Oxygen transport</keyword>
<dbReference type="InterPro" id="IPR012292">
    <property type="entry name" value="Globin/Proto"/>
</dbReference>
<dbReference type="InterPro" id="IPR009050">
    <property type="entry name" value="Globin-like_sf"/>
</dbReference>
<dbReference type="InterPro" id="IPR001433">
    <property type="entry name" value="OxRdtase_FAD/NAD-bd"/>
</dbReference>
<accession>A0A2T0LNC7</accession>